<dbReference type="Gene3D" id="1.10.20.10">
    <property type="entry name" value="Histone, subunit A"/>
    <property type="match status" value="1"/>
</dbReference>
<protein>
    <submittedName>
        <fullName evidence="2">Uncharacterized protein</fullName>
    </submittedName>
</protein>
<dbReference type="GO" id="GO:0000786">
    <property type="term" value="C:nucleosome"/>
    <property type="evidence" value="ECO:0007669"/>
    <property type="project" value="InterPro"/>
</dbReference>
<comment type="caution">
    <text evidence="2">The sequence shown here is derived from an EMBL/GenBank/DDBJ whole genome shotgun (WGS) entry which is preliminary data.</text>
</comment>
<feature type="non-terminal residue" evidence="2">
    <location>
        <position position="1"/>
    </location>
</feature>
<reference evidence="2 3" key="1">
    <citation type="journal article" date="2018" name="Genomics">
        <title>Molecular footprints of inshore aquatic adaptation in Indo-Pacific humpback dolphin (Sousa chinensis).</title>
        <authorList>
            <person name="Ming Y."/>
            <person name="Jian J."/>
            <person name="Yu F."/>
            <person name="Yu X."/>
            <person name="Wang J."/>
            <person name="Liu W."/>
        </authorList>
    </citation>
    <scope>NUCLEOTIDE SEQUENCE [LARGE SCALE GENOMIC DNA]</scope>
    <source>
        <strain evidence="2">MY-2018</strain>
        <tissue evidence="2">Skin</tissue>
    </source>
</reference>
<keyword evidence="3" id="KW-1185">Reference proteome</keyword>
<dbReference type="EMBL" id="QWLN02002642">
    <property type="protein sequence ID" value="TEA40603.1"/>
    <property type="molecule type" value="Genomic_DNA"/>
</dbReference>
<name>A0A484GYA7_SOUCH</name>
<evidence type="ECO:0000256" key="1">
    <source>
        <dbReference type="ARBA" id="ARBA00006846"/>
    </source>
</evidence>
<comment type="similarity">
    <text evidence="1">Belongs to the histone H2B family.</text>
</comment>
<dbReference type="SUPFAM" id="SSF47113">
    <property type="entry name" value="Histone-fold"/>
    <property type="match status" value="1"/>
</dbReference>
<dbReference type="PANTHER" id="PTHR23428">
    <property type="entry name" value="HISTONE H2B"/>
    <property type="match status" value="1"/>
</dbReference>
<accession>A0A484GYA7</accession>
<dbReference type="Proteomes" id="UP000295264">
    <property type="component" value="Unassembled WGS sequence"/>
</dbReference>
<dbReference type="InterPro" id="IPR000558">
    <property type="entry name" value="Histone_H2B"/>
</dbReference>
<evidence type="ECO:0000313" key="2">
    <source>
        <dbReference type="EMBL" id="TEA40603.1"/>
    </source>
</evidence>
<sequence length="246" mass="27207">YYDTNSFWKIHIYIKTVPPAFDHKSTSRSLMYLFRQCRLKCIGCRRSLPENTAFHSPLPHPCTGFPDLPPPSIGHLLSMTLDTATQTSLLCPILSQSPLPAVPSTSLPPTAKELLPPGVSSCAVPGIYIFTISPSQHQHPASLNDQQATVLDTLCQTTSKTGTQPHPLAARLPKVIIIKEKKVNEMLSYSTYVYKIPKHVCFDIGISSKAMNIMNSFLYYILECVSDKASYLACSTSCTNVNSREI</sequence>
<proteinExistence type="inferred from homology"/>
<dbReference type="GO" id="GO:0030527">
    <property type="term" value="F:structural constituent of chromatin"/>
    <property type="evidence" value="ECO:0007669"/>
    <property type="project" value="InterPro"/>
</dbReference>
<dbReference type="GO" id="GO:0003677">
    <property type="term" value="F:DNA binding"/>
    <property type="evidence" value="ECO:0007669"/>
    <property type="project" value="InterPro"/>
</dbReference>
<dbReference type="InterPro" id="IPR009072">
    <property type="entry name" value="Histone-fold"/>
</dbReference>
<dbReference type="GO" id="GO:0046982">
    <property type="term" value="F:protein heterodimerization activity"/>
    <property type="evidence" value="ECO:0007669"/>
    <property type="project" value="InterPro"/>
</dbReference>
<dbReference type="PRINTS" id="PR00621">
    <property type="entry name" value="HISTONEH2B"/>
</dbReference>
<gene>
    <name evidence="2" type="ORF">DBR06_SOUSAS47710005</name>
</gene>
<evidence type="ECO:0000313" key="3">
    <source>
        <dbReference type="Proteomes" id="UP000295264"/>
    </source>
</evidence>
<organism evidence="2 3">
    <name type="scientific">Sousa chinensis</name>
    <name type="common">Indo-pacific humpbacked dolphin</name>
    <name type="synonym">Steno chinensis</name>
    <dbReference type="NCBI Taxonomy" id="103600"/>
    <lineage>
        <taxon>Eukaryota</taxon>
        <taxon>Metazoa</taxon>
        <taxon>Chordata</taxon>
        <taxon>Craniata</taxon>
        <taxon>Vertebrata</taxon>
        <taxon>Euteleostomi</taxon>
        <taxon>Mammalia</taxon>
        <taxon>Eutheria</taxon>
        <taxon>Laurasiatheria</taxon>
        <taxon>Artiodactyla</taxon>
        <taxon>Whippomorpha</taxon>
        <taxon>Cetacea</taxon>
        <taxon>Odontoceti</taxon>
        <taxon>Delphinidae</taxon>
        <taxon>Sousa</taxon>
    </lineage>
</organism>
<dbReference type="AlphaFoldDB" id="A0A484GYA7"/>